<evidence type="ECO:0000256" key="1">
    <source>
        <dbReference type="SAM" id="MobiDB-lite"/>
    </source>
</evidence>
<evidence type="ECO:0000313" key="2">
    <source>
        <dbReference type="EMBL" id="CAH2000018.1"/>
    </source>
</evidence>
<dbReference type="AlphaFoldDB" id="A0A9P0PVN1"/>
<sequence length="236" mass="27357">MSSNIQRDPDSTVEWPAKGTRKTRKCEVIKQLNVAGAAHTNHKGIHVPARSIGPNWGERQIILDKFNSLSSKDVQDSWLAGLISFDNVKQRRPRRTHNDEDDDDGPSFDHSVAFYYKVRTAGQEKDYILVHALRLFKKVTHVFSIRGHSYLPNDQDFALIEKKKRRNSPEVPEDWDALIQEASIRVFRVQTRVTDVMPNNFTNKTILVVLDYILYKFMVELIQDAYVLEHVIERNI</sequence>
<accession>A0A9P0PVN1</accession>
<feature type="region of interest" description="Disordered" evidence="1">
    <location>
        <begin position="1"/>
        <end position="20"/>
    </location>
</feature>
<gene>
    <name evidence="2" type="ORF">ACAOBT_LOCUS25305</name>
</gene>
<name>A0A9P0PVN1_ACAOB</name>
<comment type="caution">
    <text evidence="2">The sequence shown here is derived from an EMBL/GenBank/DDBJ whole genome shotgun (WGS) entry which is preliminary data.</text>
</comment>
<dbReference type="EMBL" id="CAKOFQ010007387">
    <property type="protein sequence ID" value="CAH2000018.1"/>
    <property type="molecule type" value="Genomic_DNA"/>
</dbReference>
<dbReference type="OrthoDB" id="6774094at2759"/>
<proteinExistence type="predicted"/>
<organism evidence="2 3">
    <name type="scientific">Acanthoscelides obtectus</name>
    <name type="common">Bean weevil</name>
    <name type="synonym">Bruchus obtectus</name>
    <dbReference type="NCBI Taxonomy" id="200917"/>
    <lineage>
        <taxon>Eukaryota</taxon>
        <taxon>Metazoa</taxon>
        <taxon>Ecdysozoa</taxon>
        <taxon>Arthropoda</taxon>
        <taxon>Hexapoda</taxon>
        <taxon>Insecta</taxon>
        <taxon>Pterygota</taxon>
        <taxon>Neoptera</taxon>
        <taxon>Endopterygota</taxon>
        <taxon>Coleoptera</taxon>
        <taxon>Polyphaga</taxon>
        <taxon>Cucujiformia</taxon>
        <taxon>Chrysomeloidea</taxon>
        <taxon>Chrysomelidae</taxon>
        <taxon>Bruchinae</taxon>
        <taxon>Bruchini</taxon>
        <taxon>Acanthoscelides</taxon>
    </lineage>
</organism>
<keyword evidence="3" id="KW-1185">Reference proteome</keyword>
<dbReference type="Proteomes" id="UP001152888">
    <property type="component" value="Unassembled WGS sequence"/>
</dbReference>
<reference evidence="2" key="1">
    <citation type="submission" date="2022-03" db="EMBL/GenBank/DDBJ databases">
        <authorList>
            <person name="Sayadi A."/>
        </authorList>
    </citation>
    <scope>NUCLEOTIDE SEQUENCE</scope>
</reference>
<evidence type="ECO:0000313" key="3">
    <source>
        <dbReference type="Proteomes" id="UP001152888"/>
    </source>
</evidence>
<protein>
    <submittedName>
        <fullName evidence="2">Uncharacterized protein</fullName>
    </submittedName>
</protein>